<comment type="caution">
    <text evidence="1">The sequence shown here is derived from an EMBL/GenBank/DDBJ whole genome shotgun (WGS) entry which is preliminary data.</text>
</comment>
<reference evidence="1 2" key="1">
    <citation type="journal article" date="2019" name="Sci. Rep.">
        <title>Orb-weaving spider Araneus ventricosus genome elucidates the spidroin gene catalogue.</title>
        <authorList>
            <person name="Kono N."/>
            <person name="Nakamura H."/>
            <person name="Ohtoshi R."/>
            <person name="Moran D.A.P."/>
            <person name="Shinohara A."/>
            <person name="Yoshida Y."/>
            <person name="Fujiwara M."/>
            <person name="Mori M."/>
            <person name="Tomita M."/>
            <person name="Arakawa K."/>
        </authorList>
    </citation>
    <scope>NUCLEOTIDE SEQUENCE [LARGE SCALE GENOMIC DNA]</scope>
</reference>
<keyword evidence="2" id="KW-1185">Reference proteome</keyword>
<evidence type="ECO:0000313" key="1">
    <source>
        <dbReference type="EMBL" id="GBO01248.1"/>
    </source>
</evidence>
<gene>
    <name evidence="1" type="ORF">AVEN_209431_1</name>
</gene>
<name>A0A4Y2TL15_ARAVE</name>
<evidence type="ECO:0000313" key="2">
    <source>
        <dbReference type="Proteomes" id="UP000499080"/>
    </source>
</evidence>
<sequence>MREMGRVSCKKEDFFPFPVAWLSRDSWRDVKCGPLRIFIFPVCLPVLHHFFLKVDFRKDIGALTDSGSLSDSAASFANLSASSFPS</sequence>
<dbReference type="EMBL" id="BGPR01029464">
    <property type="protein sequence ID" value="GBO01248.1"/>
    <property type="molecule type" value="Genomic_DNA"/>
</dbReference>
<dbReference type="Proteomes" id="UP000499080">
    <property type="component" value="Unassembled WGS sequence"/>
</dbReference>
<accession>A0A4Y2TL15</accession>
<protein>
    <submittedName>
        <fullName evidence="1">Uncharacterized protein</fullName>
    </submittedName>
</protein>
<dbReference type="AlphaFoldDB" id="A0A4Y2TL15"/>
<proteinExistence type="predicted"/>
<organism evidence="1 2">
    <name type="scientific">Araneus ventricosus</name>
    <name type="common">Orbweaver spider</name>
    <name type="synonym">Epeira ventricosa</name>
    <dbReference type="NCBI Taxonomy" id="182803"/>
    <lineage>
        <taxon>Eukaryota</taxon>
        <taxon>Metazoa</taxon>
        <taxon>Ecdysozoa</taxon>
        <taxon>Arthropoda</taxon>
        <taxon>Chelicerata</taxon>
        <taxon>Arachnida</taxon>
        <taxon>Araneae</taxon>
        <taxon>Araneomorphae</taxon>
        <taxon>Entelegynae</taxon>
        <taxon>Araneoidea</taxon>
        <taxon>Araneidae</taxon>
        <taxon>Araneus</taxon>
    </lineage>
</organism>